<dbReference type="EMBL" id="JAUOEM010000003">
    <property type="protein sequence ID" value="MDO5987942.1"/>
    <property type="molecule type" value="Genomic_DNA"/>
</dbReference>
<dbReference type="Proteomes" id="UP001176891">
    <property type="component" value="Unassembled WGS sequence"/>
</dbReference>
<evidence type="ECO:0000256" key="1">
    <source>
        <dbReference type="SAM" id="Phobius"/>
    </source>
</evidence>
<feature type="transmembrane region" description="Helical" evidence="1">
    <location>
        <begin position="89"/>
        <end position="113"/>
    </location>
</feature>
<feature type="transmembrane region" description="Helical" evidence="1">
    <location>
        <begin position="203"/>
        <end position="221"/>
    </location>
</feature>
<feature type="transmembrane region" description="Helical" evidence="1">
    <location>
        <begin position="20"/>
        <end position="39"/>
    </location>
</feature>
<feature type="transmembrane region" description="Helical" evidence="1">
    <location>
        <begin position="145"/>
        <end position="162"/>
    </location>
</feature>
<proteinExistence type="predicted"/>
<comment type="caution">
    <text evidence="2">The sequence shown here is derived from an EMBL/GenBank/DDBJ whole genome shotgun (WGS) entry which is preliminary data.</text>
</comment>
<dbReference type="RefSeq" id="WP_303282534.1">
    <property type="nucleotide sequence ID" value="NZ_BAABCZ010000011.1"/>
</dbReference>
<keyword evidence="3" id="KW-1185">Reference proteome</keyword>
<feature type="transmembrane region" description="Helical" evidence="1">
    <location>
        <begin position="59"/>
        <end position="77"/>
    </location>
</feature>
<protein>
    <recommendedName>
        <fullName evidence="4">PrsW family intramembrane metalloprotease</fullName>
    </recommendedName>
</protein>
<accession>A0ABT8X253</accession>
<evidence type="ECO:0008006" key="4">
    <source>
        <dbReference type="Google" id="ProtNLM"/>
    </source>
</evidence>
<keyword evidence="1" id="KW-1133">Transmembrane helix</keyword>
<keyword evidence="1" id="KW-0472">Membrane</keyword>
<reference evidence="2" key="1">
    <citation type="submission" date="2023-07" db="EMBL/GenBank/DDBJ databases">
        <title>Two novel species in the genus Flavivirga.</title>
        <authorList>
            <person name="Kwon K."/>
        </authorList>
    </citation>
    <scope>NUCLEOTIDE SEQUENCE</scope>
    <source>
        <strain evidence="2">KACC 14157</strain>
    </source>
</reference>
<keyword evidence="1" id="KW-0812">Transmembrane</keyword>
<feature type="transmembrane region" description="Helical" evidence="1">
    <location>
        <begin position="174"/>
        <end position="191"/>
    </location>
</feature>
<evidence type="ECO:0000313" key="3">
    <source>
        <dbReference type="Proteomes" id="UP001176891"/>
    </source>
</evidence>
<evidence type="ECO:0000313" key="2">
    <source>
        <dbReference type="EMBL" id="MDO5987942.1"/>
    </source>
</evidence>
<gene>
    <name evidence="2" type="ORF">Q4Q39_11060</name>
</gene>
<organism evidence="2 3">
    <name type="scientific">Flavivirga amylovorans</name>
    <dbReference type="NCBI Taxonomy" id="870486"/>
    <lineage>
        <taxon>Bacteria</taxon>
        <taxon>Pseudomonadati</taxon>
        <taxon>Bacteroidota</taxon>
        <taxon>Flavobacteriia</taxon>
        <taxon>Flavobacteriales</taxon>
        <taxon>Flavobacteriaceae</taxon>
        <taxon>Flavivirga</taxon>
    </lineage>
</organism>
<name>A0ABT8X253_9FLAO</name>
<sequence>MKNITSNLNLTDYKLSKKTAHIIFVSPIIITFIVGLLLILKPTKSFGFWLLDENAPIEMLTFVSLIIGGIFGSWFSLKYSKYMEKYITVFYLFFSICLILIAMEEIAWGQWFFHFDTPEKWAKINKQGETTIHNIKGIHGHNENLRLLFGLGGLIGIFVGNYKKLKKISVPKLLFFWFLIIFFHSLLDVLTSMDNNNQPMQRISELIEMLIGGSALLYLWLNYKMIKSHHLY</sequence>